<dbReference type="Pfam" id="PF00171">
    <property type="entry name" value="Aldedh"/>
    <property type="match status" value="1"/>
</dbReference>
<dbReference type="SUPFAM" id="SSF53720">
    <property type="entry name" value="ALDH-like"/>
    <property type="match status" value="1"/>
</dbReference>
<evidence type="ECO:0000313" key="8">
    <source>
        <dbReference type="EMBL" id="GGG60594.1"/>
    </source>
</evidence>
<accession>A0A917GYK1</accession>
<dbReference type="Proteomes" id="UP000638848">
    <property type="component" value="Unassembled WGS sequence"/>
</dbReference>
<evidence type="ECO:0000313" key="9">
    <source>
        <dbReference type="Proteomes" id="UP000638848"/>
    </source>
</evidence>
<name>A0A917GYK1_9MICC</name>
<evidence type="ECO:0000256" key="3">
    <source>
        <dbReference type="PIRNR" id="PIRNR036492"/>
    </source>
</evidence>
<dbReference type="GO" id="GO:0006081">
    <property type="term" value="P:aldehyde metabolic process"/>
    <property type="evidence" value="ECO:0007669"/>
    <property type="project" value="InterPro"/>
</dbReference>
<proteinExistence type="inferred from homology"/>
<evidence type="ECO:0000256" key="5">
    <source>
        <dbReference type="PROSITE-ProRule" id="PRU10007"/>
    </source>
</evidence>
<dbReference type="GO" id="GO:0004029">
    <property type="term" value="F:aldehyde dehydrogenase (NAD+) activity"/>
    <property type="evidence" value="ECO:0007669"/>
    <property type="project" value="TreeGrafter"/>
</dbReference>
<dbReference type="InterPro" id="IPR015590">
    <property type="entry name" value="Aldehyde_DH_dom"/>
</dbReference>
<sequence length="496" mass="53450">MTHQILEDLTAEHVSPDQLNRLLAAQRQAFLNEGPPSAEVRRDRIDRLTLAILESADEIATALAADYGQRPAALTKSFEVLAWLDDAKDLRENLEEWMKPVSVEDIPGVPAFIQQKPLGVVGVIGAWNFPLILTIQPALAALAAGNRVMIKFPELEARTGQVVAEAVAKYFSEDELVVIVGDLETAKAFSTLQLDHIIFTGSPAIGKVVAAAAGQNLVPVTLELGGKNPVVVARDADLDLAAQRIAGTRMMNSGQICLCPDYVFVAREQGEEFIAKLRNELTTLFPDYLDNPGAVSIVNDRNYDRIIGLIDDATAKGATKIQVVNDAEAAALPSREKRLIPPTILLDVPAEATISEEEIFGPVLPVYLYDDIQEVINYVSTRPSPLGTYWYGQDSKEFQRYLHFTTSGGVTRNDGVVHAFRKGTPFGGVGNSGTGAYHGKSGFDQFTHRRPVVSSQLPASISAGMVGAGLDSDQVKAGIDQAIAGAIAEVRARIGN</sequence>
<comment type="similarity">
    <text evidence="1 3 6">Belongs to the aldehyde dehydrogenase family.</text>
</comment>
<dbReference type="PANTHER" id="PTHR43570:SF16">
    <property type="entry name" value="ALDEHYDE DEHYDROGENASE TYPE III, ISOFORM Q"/>
    <property type="match status" value="1"/>
</dbReference>
<evidence type="ECO:0000259" key="7">
    <source>
        <dbReference type="Pfam" id="PF00171"/>
    </source>
</evidence>
<reference evidence="8" key="1">
    <citation type="journal article" date="2014" name="Int. J. Syst. Evol. Microbiol.">
        <title>Complete genome sequence of Corynebacterium casei LMG S-19264T (=DSM 44701T), isolated from a smear-ripened cheese.</title>
        <authorList>
            <consortium name="US DOE Joint Genome Institute (JGI-PGF)"/>
            <person name="Walter F."/>
            <person name="Albersmeier A."/>
            <person name="Kalinowski J."/>
            <person name="Ruckert C."/>
        </authorList>
    </citation>
    <scope>NUCLEOTIDE SEQUENCE</scope>
    <source>
        <strain evidence="8">CGMCC 1.12187</strain>
    </source>
</reference>
<dbReference type="InterPro" id="IPR016162">
    <property type="entry name" value="Ald_DH_N"/>
</dbReference>
<gene>
    <name evidence="8" type="ORF">GCM10011374_24320</name>
</gene>
<protein>
    <recommendedName>
        <fullName evidence="3">Aldehyde dehydrogenase</fullName>
    </recommendedName>
</protein>
<dbReference type="InterPro" id="IPR029510">
    <property type="entry name" value="Ald_DH_CS_GLU"/>
</dbReference>
<dbReference type="Gene3D" id="3.40.605.10">
    <property type="entry name" value="Aldehyde Dehydrogenase, Chain A, domain 1"/>
    <property type="match status" value="1"/>
</dbReference>
<evidence type="ECO:0000256" key="6">
    <source>
        <dbReference type="RuleBase" id="RU003345"/>
    </source>
</evidence>
<keyword evidence="9" id="KW-1185">Reference proteome</keyword>
<dbReference type="PIRSF" id="PIRSF036492">
    <property type="entry name" value="ALDH"/>
    <property type="match status" value="1"/>
</dbReference>
<keyword evidence="2 3" id="KW-0560">Oxidoreductase</keyword>
<feature type="active site" evidence="4 5">
    <location>
        <position position="223"/>
    </location>
</feature>
<evidence type="ECO:0000256" key="4">
    <source>
        <dbReference type="PIRSR" id="PIRSR036492-1"/>
    </source>
</evidence>
<feature type="active site" evidence="4">
    <location>
        <position position="257"/>
    </location>
</feature>
<dbReference type="InterPro" id="IPR016161">
    <property type="entry name" value="Ald_DH/histidinol_DH"/>
</dbReference>
<dbReference type="Gene3D" id="3.40.309.10">
    <property type="entry name" value="Aldehyde Dehydrogenase, Chain A, domain 2"/>
    <property type="match status" value="1"/>
</dbReference>
<organism evidence="8 9">
    <name type="scientific">Kocuria dechangensis</name>
    <dbReference type="NCBI Taxonomy" id="1176249"/>
    <lineage>
        <taxon>Bacteria</taxon>
        <taxon>Bacillati</taxon>
        <taxon>Actinomycetota</taxon>
        <taxon>Actinomycetes</taxon>
        <taxon>Micrococcales</taxon>
        <taxon>Micrococcaceae</taxon>
        <taxon>Kocuria</taxon>
    </lineage>
</organism>
<reference evidence="8" key="2">
    <citation type="submission" date="2020-09" db="EMBL/GenBank/DDBJ databases">
        <authorList>
            <person name="Sun Q."/>
            <person name="Zhou Y."/>
        </authorList>
    </citation>
    <scope>NUCLEOTIDE SEQUENCE</scope>
    <source>
        <strain evidence="8">CGMCC 1.12187</strain>
    </source>
</reference>
<evidence type="ECO:0000256" key="2">
    <source>
        <dbReference type="ARBA" id="ARBA00023002"/>
    </source>
</evidence>
<feature type="domain" description="Aldehyde dehydrogenase" evidence="7">
    <location>
        <begin position="13"/>
        <end position="450"/>
    </location>
</feature>
<dbReference type="GO" id="GO:0005737">
    <property type="term" value="C:cytoplasm"/>
    <property type="evidence" value="ECO:0007669"/>
    <property type="project" value="TreeGrafter"/>
</dbReference>
<evidence type="ECO:0000256" key="1">
    <source>
        <dbReference type="ARBA" id="ARBA00009986"/>
    </source>
</evidence>
<dbReference type="PROSITE" id="PS00687">
    <property type="entry name" value="ALDEHYDE_DEHYDR_GLU"/>
    <property type="match status" value="1"/>
</dbReference>
<dbReference type="EMBL" id="BMEQ01000012">
    <property type="protein sequence ID" value="GGG60594.1"/>
    <property type="molecule type" value="Genomic_DNA"/>
</dbReference>
<comment type="caution">
    <text evidence="8">The sequence shown here is derived from an EMBL/GenBank/DDBJ whole genome shotgun (WGS) entry which is preliminary data.</text>
</comment>
<dbReference type="InterPro" id="IPR016163">
    <property type="entry name" value="Ald_DH_C"/>
</dbReference>
<dbReference type="RefSeq" id="WP_188537581.1">
    <property type="nucleotide sequence ID" value="NZ_BMEQ01000012.1"/>
</dbReference>
<dbReference type="AlphaFoldDB" id="A0A917GYK1"/>
<dbReference type="InterPro" id="IPR012394">
    <property type="entry name" value="Aldehyde_DH_NAD(P)"/>
</dbReference>
<dbReference type="PANTHER" id="PTHR43570">
    <property type="entry name" value="ALDEHYDE DEHYDROGENASE"/>
    <property type="match status" value="1"/>
</dbReference>